<dbReference type="PANTHER" id="PTHR10963:SF55">
    <property type="entry name" value="GLYCOSIDE HYDROLASE FAMILY 16 PROTEIN"/>
    <property type="match status" value="1"/>
</dbReference>
<organism evidence="5 6">
    <name type="scientific">Winogradskyella aurantia</name>
    <dbReference type="NCBI Taxonomy" id="1915063"/>
    <lineage>
        <taxon>Bacteria</taxon>
        <taxon>Pseudomonadati</taxon>
        <taxon>Bacteroidota</taxon>
        <taxon>Flavobacteriia</taxon>
        <taxon>Flavobacteriales</taxon>
        <taxon>Flavobacteriaceae</taxon>
        <taxon>Winogradskyella</taxon>
    </lineage>
</organism>
<protein>
    <recommendedName>
        <fullName evidence="4">GH16 domain-containing protein</fullName>
    </recommendedName>
</protein>
<keyword evidence="6" id="KW-1185">Reference proteome</keyword>
<sequence>MKKLLLRVLIITLISTVLYSCKNKVEKMNTDQQTKNNNSMSKTNKDSYQPGTDWKLAWSDEFEANTIDKSIWNFQVVKAGRFNDEWQRYTDSNDNAYIENNCLVIKAIHESEVHGMDQYTSARLNTAQKRVFKYGKIAARIKLPQGEGIWPAFWMLGSNIDENGGDTPWPKSGEIDILELYGSKDDGVIEANAHYADASGAHDMMGAASYKLKQGKFADAFHIFELEWDATRIAWFVDGQQFASMPITADELSEFHKEFFILLNIAVGGTHAGRPDGTTTFPQHMYIDWVRVYTRKGKM</sequence>
<proteinExistence type="inferred from homology"/>
<dbReference type="OrthoDB" id="9809583at2"/>
<evidence type="ECO:0000256" key="2">
    <source>
        <dbReference type="SAM" id="MobiDB-lite"/>
    </source>
</evidence>
<evidence type="ECO:0000256" key="3">
    <source>
        <dbReference type="SAM" id="SignalP"/>
    </source>
</evidence>
<dbReference type="InterPro" id="IPR050546">
    <property type="entry name" value="Glycosyl_Hydrlase_16"/>
</dbReference>
<feature type="signal peptide" evidence="3">
    <location>
        <begin position="1"/>
        <end position="19"/>
    </location>
</feature>
<feature type="domain" description="GH16" evidence="4">
    <location>
        <begin position="33"/>
        <end position="298"/>
    </location>
</feature>
<feature type="chain" id="PRO_5012650413" description="GH16 domain-containing protein" evidence="3">
    <location>
        <begin position="20"/>
        <end position="299"/>
    </location>
</feature>
<dbReference type="AlphaFoldDB" id="A0A265US85"/>
<dbReference type="SUPFAM" id="SSF49899">
    <property type="entry name" value="Concanavalin A-like lectins/glucanases"/>
    <property type="match status" value="1"/>
</dbReference>
<dbReference type="PANTHER" id="PTHR10963">
    <property type="entry name" value="GLYCOSYL HYDROLASE-RELATED"/>
    <property type="match status" value="1"/>
</dbReference>
<dbReference type="PROSITE" id="PS51762">
    <property type="entry name" value="GH16_2"/>
    <property type="match status" value="1"/>
</dbReference>
<dbReference type="EMBL" id="NGJN01000005">
    <property type="protein sequence ID" value="OZV68160.1"/>
    <property type="molecule type" value="Genomic_DNA"/>
</dbReference>
<keyword evidence="3" id="KW-0732">Signal</keyword>
<evidence type="ECO:0000256" key="1">
    <source>
        <dbReference type="ARBA" id="ARBA00006865"/>
    </source>
</evidence>
<reference evidence="5 6" key="1">
    <citation type="submission" date="2017-05" db="EMBL/GenBank/DDBJ databases">
        <title>The draft genome sequence of Idiomarina salinarum WNB302.</title>
        <authorList>
            <person name="Sun Y."/>
            <person name="Chen B."/>
            <person name="Du Z."/>
        </authorList>
    </citation>
    <scope>NUCLEOTIDE SEQUENCE [LARGE SCALE GENOMIC DNA]</scope>
    <source>
        <strain evidence="5 6">WNB302</strain>
    </source>
</reference>
<name>A0A265US85_9FLAO</name>
<feature type="region of interest" description="Disordered" evidence="2">
    <location>
        <begin position="29"/>
        <end position="48"/>
    </location>
</feature>
<dbReference type="PROSITE" id="PS51257">
    <property type="entry name" value="PROKAR_LIPOPROTEIN"/>
    <property type="match status" value="1"/>
</dbReference>
<dbReference type="RefSeq" id="WP_094968746.1">
    <property type="nucleotide sequence ID" value="NZ_NGJN01000005.1"/>
</dbReference>
<dbReference type="GO" id="GO:0005975">
    <property type="term" value="P:carbohydrate metabolic process"/>
    <property type="evidence" value="ECO:0007669"/>
    <property type="project" value="InterPro"/>
</dbReference>
<dbReference type="GO" id="GO:0004553">
    <property type="term" value="F:hydrolase activity, hydrolyzing O-glycosyl compounds"/>
    <property type="evidence" value="ECO:0007669"/>
    <property type="project" value="InterPro"/>
</dbReference>
<dbReference type="InterPro" id="IPR000757">
    <property type="entry name" value="Beta-glucanase-like"/>
</dbReference>
<evidence type="ECO:0000313" key="6">
    <source>
        <dbReference type="Proteomes" id="UP000216840"/>
    </source>
</evidence>
<evidence type="ECO:0000259" key="4">
    <source>
        <dbReference type="PROSITE" id="PS51762"/>
    </source>
</evidence>
<dbReference type="Pfam" id="PF00722">
    <property type="entry name" value="Glyco_hydro_16"/>
    <property type="match status" value="1"/>
</dbReference>
<dbReference type="Gene3D" id="2.60.120.200">
    <property type="match status" value="1"/>
</dbReference>
<comment type="similarity">
    <text evidence="1">Belongs to the glycosyl hydrolase 16 family.</text>
</comment>
<comment type="caution">
    <text evidence="5">The sequence shown here is derived from an EMBL/GenBank/DDBJ whole genome shotgun (WGS) entry which is preliminary data.</text>
</comment>
<dbReference type="CDD" id="cd08023">
    <property type="entry name" value="GH16_laminarinase_like"/>
    <property type="match status" value="1"/>
</dbReference>
<dbReference type="Proteomes" id="UP000216840">
    <property type="component" value="Unassembled WGS sequence"/>
</dbReference>
<accession>A0A265US85</accession>
<dbReference type="InterPro" id="IPR013320">
    <property type="entry name" value="ConA-like_dom_sf"/>
</dbReference>
<gene>
    <name evidence="5" type="ORF">CA834_10970</name>
</gene>
<evidence type="ECO:0000313" key="5">
    <source>
        <dbReference type="EMBL" id="OZV68160.1"/>
    </source>
</evidence>